<dbReference type="PANTHER" id="PTHR45527">
    <property type="entry name" value="NONRIBOSOMAL PEPTIDE SYNTHETASE"/>
    <property type="match status" value="1"/>
</dbReference>
<dbReference type="Gene3D" id="3.30.559.30">
    <property type="entry name" value="Nonribosomal peptide synthetase, condensation domain"/>
    <property type="match status" value="1"/>
</dbReference>
<protein>
    <recommendedName>
        <fullName evidence="1">Condensation domain-containing protein</fullName>
    </recommendedName>
</protein>
<dbReference type="Gene3D" id="3.30.559.10">
    <property type="entry name" value="Chloramphenicol acetyltransferase-like domain"/>
    <property type="match status" value="1"/>
</dbReference>
<dbReference type="GO" id="GO:0031177">
    <property type="term" value="F:phosphopantetheine binding"/>
    <property type="evidence" value="ECO:0007669"/>
    <property type="project" value="TreeGrafter"/>
</dbReference>
<sequence>VTNMNPLISKTPATTKQWTQLNITLGQASYAQERIWLDEQLRLSITEEDKGLHSYNSLLVYKITSGSVSIPCLRKAIKCVINKHQIFRTSLNYDTTQYCLKQSINPSQDDSWSYQFTRSHLDDNEKIDELVFNEETSNKYFNLDQGRLFRCHLIKQTETVNNNDILNENDLVLLSFHHSAIDEHSRYLFLRDLKLAYTSGQLNIDDNELQYIDYSQHERQMDMTELKEFWKKMLTDFPFEHHLKLPYDHYLTKIGSGSSFPFQVDKSMIRQIFRYKQKRNVTMFRLFLSCYYVFLFKLINETDLCVNGLTPNRYRSELGNIIGPFENMLPYRFQLNPHQSFNEVVKQVEQLCQDIKENDRLPFQDIIALYRSAAVRSSSSSSSASMKLPFMQTLLRVDIEDDVWHLDDEKNTVLNKLSPPTEGTYIRTTNITPIDLTLKVKYNLNNKTLGFSFEYADNLFEDKTIELLSKRFQQLLKHLFDVSSTFDLDEQPVYELSIILSDEQRLIEKVNANTL</sequence>
<dbReference type="Pfam" id="PF00668">
    <property type="entry name" value="Condensation"/>
    <property type="match status" value="1"/>
</dbReference>
<dbReference type="GO" id="GO:0009366">
    <property type="term" value="C:enterobactin synthetase complex"/>
    <property type="evidence" value="ECO:0007669"/>
    <property type="project" value="TreeGrafter"/>
</dbReference>
<dbReference type="Proteomes" id="UP000682733">
    <property type="component" value="Unassembled WGS sequence"/>
</dbReference>
<reference evidence="2" key="1">
    <citation type="submission" date="2021-02" db="EMBL/GenBank/DDBJ databases">
        <authorList>
            <person name="Nowell W R."/>
        </authorList>
    </citation>
    <scope>NUCLEOTIDE SEQUENCE</scope>
</reference>
<evidence type="ECO:0000259" key="1">
    <source>
        <dbReference type="Pfam" id="PF00668"/>
    </source>
</evidence>
<feature type="domain" description="Condensation" evidence="1">
    <location>
        <begin position="29"/>
        <end position="482"/>
    </location>
</feature>
<feature type="non-terminal residue" evidence="2">
    <location>
        <position position="515"/>
    </location>
</feature>
<evidence type="ECO:0000313" key="4">
    <source>
        <dbReference type="Proteomes" id="UP000677228"/>
    </source>
</evidence>
<organism evidence="2 4">
    <name type="scientific">Didymodactylos carnosus</name>
    <dbReference type="NCBI Taxonomy" id="1234261"/>
    <lineage>
        <taxon>Eukaryota</taxon>
        <taxon>Metazoa</taxon>
        <taxon>Spiralia</taxon>
        <taxon>Gnathifera</taxon>
        <taxon>Rotifera</taxon>
        <taxon>Eurotatoria</taxon>
        <taxon>Bdelloidea</taxon>
        <taxon>Philodinida</taxon>
        <taxon>Philodinidae</taxon>
        <taxon>Didymodactylos</taxon>
    </lineage>
</organism>
<dbReference type="GO" id="GO:0005829">
    <property type="term" value="C:cytosol"/>
    <property type="evidence" value="ECO:0007669"/>
    <property type="project" value="TreeGrafter"/>
</dbReference>
<dbReference type="EMBL" id="CAJOBA010055630">
    <property type="protein sequence ID" value="CAF4285387.1"/>
    <property type="molecule type" value="Genomic_DNA"/>
</dbReference>
<comment type="caution">
    <text evidence="2">The sequence shown here is derived from an EMBL/GenBank/DDBJ whole genome shotgun (WGS) entry which is preliminary data.</text>
</comment>
<accession>A0A8S2FL94</accession>
<dbReference type="Proteomes" id="UP000677228">
    <property type="component" value="Unassembled WGS sequence"/>
</dbReference>
<dbReference type="GO" id="GO:0047527">
    <property type="term" value="F:2,3-dihydroxybenzoate-serine ligase activity"/>
    <property type="evidence" value="ECO:0007669"/>
    <property type="project" value="TreeGrafter"/>
</dbReference>
<dbReference type="GO" id="GO:0043041">
    <property type="term" value="P:amino acid activation for nonribosomal peptide biosynthetic process"/>
    <property type="evidence" value="ECO:0007669"/>
    <property type="project" value="TreeGrafter"/>
</dbReference>
<evidence type="ECO:0000313" key="2">
    <source>
        <dbReference type="EMBL" id="CAF1496410.1"/>
    </source>
</evidence>
<evidence type="ECO:0000313" key="3">
    <source>
        <dbReference type="EMBL" id="CAF4285387.1"/>
    </source>
</evidence>
<dbReference type="InterPro" id="IPR001242">
    <property type="entry name" value="Condensation_dom"/>
</dbReference>
<name>A0A8S2FL94_9BILA</name>
<dbReference type="PANTHER" id="PTHR45527:SF1">
    <property type="entry name" value="FATTY ACID SYNTHASE"/>
    <property type="match status" value="1"/>
</dbReference>
<dbReference type="AlphaFoldDB" id="A0A8S2FL94"/>
<dbReference type="SUPFAM" id="SSF52777">
    <property type="entry name" value="CoA-dependent acyltransferases"/>
    <property type="match status" value="2"/>
</dbReference>
<proteinExistence type="predicted"/>
<gene>
    <name evidence="2" type="ORF">OVA965_LOCUS36739</name>
    <name evidence="3" type="ORF">TMI583_LOCUS37771</name>
</gene>
<dbReference type="GO" id="GO:0009239">
    <property type="term" value="P:enterobactin biosynthetic process"/>
    <property type="evidence" value="ECO:0007669"/>
    <property type="project" value="TreeGrafter"/>
</dbReference>
<dbReference type="EMBL" id="CAJNOK010033635">
    <property type="protein sequence ID" value="CAF1496410.1"/>
    <property type="molecule type" value="Genomic_DNA"/>
</dbReference>
<dbReference type="InterPro" id="IPR023213">
    <property type="entry name" value="CAT-like_dom_sf"/>
</dbReference>